<evidence type="ECO:0000256" key="9">
    <source>
        <dbReference type="ARBA" id="ARBA00034330"/>
    </source>
</evidence>
<dbReference type="PROSITE" id="PS00816">
    <property type="entry name" value="AIPM_HOMOCIT_SYNTH_2"/>
    <property type="match status" value="1"/>
</dbReference>
<dbReference type="PANTHER" id="PTHR43538">
    <property type="entry name" value="ALPHA-IPM SYNTHASE/HOMOCITRATE SYNTHASE"/>
    <property type="match status" value="1"/>
</dbReference>
<keyword evidence="12" id="KW-0732">Signal</keyword>
<dbReference type="EC" id="2.3.3.21" evidence="9"/>
<evidence type="ECO:0000256" key="2">
    <source>
        <dbReference type="ARBA" id="ARBA00006154"/>
    </source>
</evidence>
<keyword evidence="7 10" id="KW-0808">Transferase</keyword>
<evidence type="ECO:0000256" key="5">
    <source>
        <dbReference type="ARBA" id="ARBA00022605"/>
    </source>
</evidence>
<dbReference type="Pfam" id="PF08502">
    <property type="entry name" value="LeuA_dimer"/>
    <property type="match status" value="1"/>
</dbReference>
<dbReference type="GO" id="GO:0003852">
    <property type="term" value="F:2-isopropylmalate synthase activity"/>
    <property type="evidence" value="ECO:0007669"/>
    <property type="project" value="UniProtKB-EC"/>
</dbReference>
<feature type="domain" description="Pyruvate carboxyltransferase" evidence="13">
    <location>
        <begin position="69"/>
        <end position="339"/>
    </location>
</feature>
<dbReference type="SUPFAM" id="SSF51569">
    <property type="entry name" value="Aldolase"/>
    <property type="match status" value="1"/>
</dbReference>
<sequence>MLLRSAIVLLLVVASPGAVEAFSSSAASRAPSSSSSSSSSNTNKDKKADGEWIAKTFELDSVVQGPGHVLMYDTTLRDGTQGESVSASVEDKFKIFKRLAAFDMDYIEAGWPGSNPKDAAFFERAQTELTPVEHAKLVAFGSTRRKGITAADDKQVQALLDSGAPTLCLVAKGHAWQVTEILRASLEENLAMIEETVDYTVRQHGRTVMVDLEHFFDGYKQDAEYSIKCCQAAIKGGAVCLVLCDTNGGTMPWEVTQIVKDLWNKLEGKVTLGIHCHNDCGMAVANSMMAVDAGVGLVQGTINGIGERTGNADLCAVLPNLALKCQSQIACKSNLRQLTSMSRYVDEILNRTPNHAAPYVGSAAFAHKGGLHVAAMQRSSASYQHTEPTDVGNESRVLISELSGRQNIMGKIQAIGVDPQVASDRALAILNRVKELEAKGYTFEGADASVHLMILHASKGYCPPFKVLDYAAQVYDANMDSASRFADEDEAACTPGLGPTARATVKVRTINPNPPAFDPKTPEKDADLHQEVLEVSDGNGPVDALANALMRALQPVHPFLRNIELVDYKVRILDPESATRANTRVMIEFRDASTDSTWTTVSVDTNVISASLNALIDGFEYALIEHAESCNLCEDAF</sequence>
<evidence type="ECO:0000259" key="13">
    <source>
        <dbReference type="PROSITE" id="PS50991"/>
    </source>
</evidence>
<dbReference type="EC" id="2.3.3.13" evidence="3"/>
<dbReference type="EMBL" id="HBIM01003811">
    <property type="protein sequence ID" value="CAE0405246.1"/>
    <property type="molecule type" value="Transcribed_RNA"/>
</dbReference>
<dbReference type="Gene3D" id="3.20.20.70">
    <property type="entry name" value="Aldolase class I"/>
    <property type="match status" value="1"/>
</dbReference>
<keyword evidence="8" id="KW-0100">Branched-chain amino acid biosynthesis</keyword>
<dbReference type="GO" id="GO:0043714">
    <property type="term" value="F:(R)-citramalate synthase activity"/>
    <property type="evidence" value="ECO:0007669"/>
    <property type="project" value="UniProtKB-EC"/>
</dbReference>
<dbReference type="AlphaFoldDB" id="A0A7S3P4U8"/>
<dbReference type="InterPro" id="IPR013785">
    <property type="entry name" value="Aldolase_TIM"/>
</dbReference>
<dbReference type="InterPro" id="IPR036230">
    <property type="entry name" value="LeuA_allosteric_dom_sf"/>
</dbReference>
<dbReference type="PROSITE" id="PS50991">
    <property type="entry name" value="PYR_CT"/>
    <property type="match status" value="1"/>
</dbReference>
<gene>
    <name evidence="14" type="ORF">ACOF00016_LOCUS3281</name>
</gene>
<evidence type="ECO:0000256" key="10">
    <source>
        <dbReference type="RuleBase" id="RU003523"/>
    </source>
</evidence>
<evidence type="ECO:0000256" key="3">
    <source>
        <dbReference type="ARBA" id="ARBA00012973"/>
    </source>
</evidence>
<comment type="similarity">
    <text evidence="2 10">Belongs to the alpha-IPM synthase/homocitrate synthase family.</text>
</comment>
<proteinExistence type="inferred from homology"/>
<dbReference type="InterPro" id="IPR000891">
    <property type="entry name" value="PYR_CT"/>
</dbReference>
<dbReference type="SUPFAM" id="SSF110921">
    <property type="entry name" value="2-isopropylmalate synthase LeuA, allosteric (dimerisation) domain"/>
    <property type="match status" value="1"/>
</dbReference>
<keyword evidence="5" id="KW-0028">Amino-acid biosynthesis</keyword>
<dbReference type="SMART" id="SM00917">
    <property type="entry name" value="LeuA_dimer"/>
    <property type="match status" value="1"/>
</dbReference>
<feature type="signal peptide" evidence="12">
    <location>
        <begin position="1"/>
        <end position="21"/>
    </location>
</feature>
<feature type="chain" id="PRO_5030504975" description="(R)-citramalate synthase" evidence="12">
    <location>
        <begin position="22"/>
        <end position="637"/>
    </location>
</feature>
<dbReference type="Pfam" id="PF00682">
    <property type="entry name" value="HMGL-like"/>
    <property type="match status" value="1"/>
</dbReference>
<dbReference type="CDD" id="cd07941">
    <property type="entry name" value="DRE_TIM_LeuA3"/>
    <property type="match status" value="1"/>
</dbReference>
<evidence type="ECO:0000313" key="14">
    <source>
        <dbReference type="EMBL" id="CAE0405246.1"/>
    </source>
</evidence>
<dbReference type="InterPro" id="IPR002034">
    <property type="entry name" value="AIPM/Hcit_synth_CS"/>
</dbReference>
<evidence type="ECO:0000256" key="1">
    <source>
        <dbReference type="ARBA" id="ARBA00004743"/>
    </source>
</evidence>
<accession>A0A7S3P4U8</accession>
<dbReference type="NCBIfam" id="TIGR00977">
    <property type="entry name" value="citramal_synth"/>
    <property type="match status" value="1"/>
</dbReference>
<organism evidence="14">
    <name type="scientific">Amphora coffeiformis</name>
    <dbReference type="NCBI Taxonomy" id="265554"/>
    <lineage>
        <taxon>Eukaryota</taxon>
        <taxon>Sar</taxon>
        <taxon>Stramenopiles</taxon>
        <taxon>Ochrophyta</taxon>
        <taxon>Bacillariophyta</taxon>
        <taxon>Bacillariophyceae</taxon>
        <taxon>Bacillariophycidae</taxon>
        <taxon>Thalassiophysales</taxon>
        <taxon>Catenulaceae</taxon>
        <taxon>Amphora</taxon>
    </lineage>
</organism>
<dbReference type="PROSITE" id="PS00815">
    <property type="entry name" value="AIPM_HOMOCIT_SYNTH_1"/>
    <property type="match status" value="1"/>
</dbReference>
<feature type="region of interest" description="Disordered" evidence="11">
    <location>
        <begin position="25"/>
        <end position="47"/>
    </location>
</feature>
<dbReference type="InterPro" id="IPR054691">
    <property type="entry name" value="LeuA/HCS_post-cat"/>
</dbReference>
<dbReference type="InterPro" id="IPR013709">
    <property type="entry name" value="2-isopropylmalate_synth_dimer"/>
</dbReference>
<evidence type="ECO:0000256" key="8">
    <source>
        <dbReference type="ARBA" id="ARBA00023304"/>
    </source>
</evidence>
<evidence type="ECO:0000256" key="4">
    <source>
        <dbReference type="ARBA" id="ARBA00022325"/>
    </source>
</evidence>
<evidence type="ECO:0000256" key="6">
    <source>
        <dbReference type="ARBA" id="ARBA00022624"/>
    </source>
</evidence>
<evidence type="ECO:0000256" key="11">
    <source>
        <dbReference type="SAM" id="MobiDB-lite"/>
    </source>
</evidence>
<dbReference type="GO" id="GO:0009097">
    <property type="term" value="P:isoleucine biosynthetic process"/>
    <property type="evidence" value="ECO:0007669"/>
    <property type="project" value="UniProtKB-UniPathway"/>
</dbReference>
<reference evidence="14" key="1">
    <citation type="submission" date="2021-01" db="EMBL/GenBank/DDBJ databases">
        <authorList>
            <person name="Corre E."/>
            <person name="Pelletier E."/>
            <person name="Niang G."/>
            <person name="Scheremetjew M."/>
            <person name="Finn R."/>
            <person name="Kale V."/>
            <person name="Holt S."/>
            <person name="Cochrane G."/>
            <person name="Meng A."/>
            <person name="Brown T."/>
            <person name="Cohen L."/>
        </authorList>
    </citation>
    <scope>NUCLEOTIDE SEQUENCE</scope>
    <source>
        <strain evidence="14">CCMP127</strain>
    </source>
</reference>
<comment type="pathway">
    <text evidence="1">Amino-acid biosynthesis; L-isoleucine biosynthesis; 2-oxobutanoate from pyruvate: step 1/3.</text>
</comment>
<dbReference type="Gene3D" id="3.30.160.270">
    <property type="match status" value="1"/>
</dbReference>
<dbReference type="Gene3D" id="1.10.238.260">
    <property type="match status" value="1"/>
</dbReference>
<name>A0A7S3P4U8_9STRA</name>
<dbReference type="Pfam" id="PF22617">
    <property type="entry name" value="HCS_D2"/>
    <property type="match status" value="1"/>
</dbReference>
<dbReference type="UniPathway" id="UPA00047">
    <property type="reaction ID" value="UER00066"/>
</dbReference>
<feature type="compositionally biased region" description="Low complexity" evidence="11">
    <location>
        <begin position="25"/>
        <end position="40"/>
    </location>
</feature>
<dbReference type="PANTHER" id="PTHR43538:SF1">
    <property type="entry name" value="(R)-CITRAMALATE SYNTHASE"/>
    <property type="match status" value="1"/>
</dbReference>
<evidence type="ECO:0000256" key="12">
    <source>
        <dbReference type="SAM" id="SignalP"/>
    </source>
</evidence>
<dbReference type="GO" id="GO:0009098">
    <property type="term" value="P:L-leucine biosynthetic process"/>
    <property type="evidence" value="ECO:0007669"/>
    <property type="project" value="InterPro"/>
</dbReference>
<protein>
    <recommendedName>
        <fullName evidence="4">(R)-citramalate synthase</fullName>
        <ecNumber evidence="3">2.3.3.13</ecNumber>
        <ecNumber evidence="9">2.3.3.21</ecNumber>
    </recommendedName>
</protein>
<dbReference type="InterPro" id="IPR005675">
    <property type="entry name" value="Citramal_synthase"/>
</dbReference>
<keyword evidence="6" id="KW-0412">Isoleucine biosynthesis</keyword>
<evidence type="ECO:0000256" key="7">
    <source>
        <dbReference type="ARBA" id="ARBA00022679"/>
    </source>
</evidence>